<dbReference type="Gene3D" id="2.60.40.420">
    <property type="entry name" value="Cupredoxins - blue copper proteins"/>
    <property type="match status" value="1"/>
</dbReference>
<gene>
    <name evidence="1" type="ORF">IFE19_06745</name>
</gene>
<protein>
    <recommendedName>
        <fullName evidence="3">Amicyanin</fullName>
    </recommendedName>
</protein>
<evidence type="ECO:0000313" key="2">
    <source>
        <dbReference type="Proteomes" id="UP000663942"/>
    </source>
</evidence>
<dbReference type="InterPro" id="IPR008972">
    <property type="entry name" value="Cupredoxin"/>
</dbReference>
<dbReference type="PANTHER" id="PTHR36507:SF1">
    <property type="entry name" value="BLL1555 PROTEIN"/>
    <property type="match status" value="1"/>
</dbReference>
<dbReference type="Proteomes" id="UP000663942">
    <property type="component" value="Chromosome"/>
</dbReference>
<dbReference type="PANTHER" id="PTHR36507">
    <property type="entry name" value="BLL1555 PROTEIN"/>
    <property type="match status" value="1"/>
</dbReference>
<name>A0ABX7SQT3_9CAUL</name>
<reference evidence="1 2" key="1">
    <citation type="submission" date="2020-09" db="EMBL/GenBank/DDBJ databases">
        <title>Brevundimonas sp. LVF1 isolated from an oligotrophic pond in Goettingen, Germany.</title>
        <authorList>
            <person name="Friedrich I."/>
            <person name="Klassen A."/>
            <person name="Neubauer H."/>
            <person name="Schneider D."/>
            <person name="Hertel R."/>
            <person name="Daniel R."/>
        </authorList>
    </citation>
    <scope>NUCLEOTIDE SEQUENCE [LARGE SCALE GENOMIC DNA]</scope>
    <source>
        <strain evidence="1 2">LVF1</strain>
    </source>
</reference>
<dbReference type="InterPro" id="IPR052721">
    <property type="entry name" value="ET_Amicyanin"/>
</dbReference>
<dbReference type="EMBL" id="CP062006">
    <property type="protein sequence ID" value="QTC89496.1"/>
    <property type="molecule type" value="Genomic_DNA"/>
</dbReference>
<evidence type="ECO:0000313" key="1">
    <source>
        <dbReference type="EMBL" id="QTC89496.1"/>
    </source>
</evidence>
<proteinExistence type="predicted"/>
<evidence type="ECO:0008006" key="3">
    <source>
        <dbReference type="Google" id="ProtNLM"/>
    </source>
</evidence>
<sequence>MTAGALAVAPALLTIAPPRTHTIFVEKMKFGPAPTGVRVGDTVTWVNRDIFRHSATARNHAFDVDLPPGGTGTTVMQTLGTFDYFCRFHAAMTAQILVTT</sequence>
<accession>A0ABX7SQT3</accession>
<organism evidence="1 2">
    <name type="scientific">Brevundimonas pondensis</name>
    <dbReference type="NCBI Taxonomy" id="2774189"/>
    <lineage>
        <taxon>Bacteria</taxon>
        <taxon>Pseudomonadati</taxon>
        <taxon>Pseudomonadota</taxon>
        <taxon>Alphaproteobacteria</taxon>
        <taxon>Caulobacterales</taxon>
        <taxon>Caulobacteraceae</taxon>
        <taxon>Brevundimonas</taxon>
    </lineage>
</organism>
<keyword evidence="2" id="KW-1185">Reference proteome</keyword>
<dbReference type="SUPFAM" id="SSF49503">
    <property type="entry name" value="Cupredoxins"/>
    <property type="match status" value="1"/>
</dbReference>